<dbReference type="InterPro" id="IPR003591">
    <property type="entry name" value="Leu-rich_rpt_typical-subtyp"/>
</dbReference>
<feature type="compositionally biased region" description="Polar residues" evidence="5">
    <location>
        <begin position="848"/>
        <end position="867"/>
    </location>
</feature>
<feature type="compositionally biased region" description="Low complexity" evidence="5">
    <location>
        <begin position="1419"/>
        <end position="1441"/>
    </location>
</feature>
<feature type="domain" description="LKB1 serine/threonine kinase interacting protein 1 N-terminal" evidence="6">
    <location>
        <begin position="16"/>
        <end position="102"/>
    </location>
</feature>
<evidence type="ECO:0000256" key="3">
    <source>
        <dbReference type="ARBA" id="ARBA00022614"/>
    </source>
</evidence>
<evidence type="ECO:0000256" key="2">
    <source>
        <dbReference type="ARBA" id="ARBA00022490"/>
    </source>
</evidence>
<accession>A0AAG5D3Y9</accession>
<keyword evidence="3" id="KW-0433">Leucine-rich repeat</keyword>
<dbReference type="InterPro" id="IPR001611">
    <property type="entry name" value="Leu-rich_rpt"/>
</dbReference>
<evidence type="ECO:0000259" key="6">
    <source>
        <dbReference type="Pfam" id="PF15904"/>
    </source>
</evidence>
<dbReference type="Pfam" id="PF15904">
    <property type="entry name" value="LIP1"/>
    <property type="match status" value="1"/>
</dbReference>
<dbReference type="FunFam" id="3.80.10.10:FF:001451">
    <property type="entry name" value="AGAP010218-PA"/>
    <property type="match status" value="1"/>
</dbReference>
<proteinExistence type="predicted"/>
<dbReference type="InterPro" id="IPR032675">
    <property type="entry name" value="LRR_dom_sf"/>
</dbReference>
<dbReference type="Proteomes" id="UP000075880">
    <property type="component" value="Unassembled WGS sequence"/>
</dbReference>
<evidence type="ECO:0000256" key="5">
    <source>
        <dbReference type="SAM" id="MobiDB-lite"/>
    </source>
</evidence>
<keyword evidence="8" id="KW-1185">Reference proteome</keyword>
<dbReference type="GO" id="GO:0005737">
    <property type="term" value="C:cytoplasm"/>
    <property type="evidence" value="ECO:0007669"/>
    <property type="project" value="UniProtKB-SubCell"/>
</dbReference>
<sequence length="1448" mass="161206">MNKSVCKERKPNMDPTQITALAKLLKESGDKVLNSQFKLSLSGSLLRALNDSFSLIVDKNEILPPQSFQVVKPNNAKSDVFRDLQFVYDFVQKTVILSLNQFVNDDPYAFAVDISKFRSLRTLEIQKIPVSQIVGLQHLRTQLQDLACVRSVSDIADVLIGCGGDKAAEGKPWRSLQSINFAYNMLDYVDSSLEFTPWLEVLNLSHNQLVSVSAIRWLPNLRVLNLSYNRLNQVPTFHADAIRKLQVLQISNNFLEDLEGLACLSCSLTELDLSGNFIVDHGALLPLSTLVALRSVNLLDNPLACHPKHRQATARYLNKATSNGKFVLDNEPLSRYEKTLTGNYDSYKAILVPSTVPGASLNSSGRNTPASNATTIAADGDYVLAPGSLKTTIDEKDLMNQSVSSQKKLRVRRALISEDDSEVLTIEKHDVDASKSTSSLNLESNREHLETKRALETLRQRYGNDWLKSQAGHLVRSVIGFDPSENKEFESVTHYHRTKSPTACKKRINDGEGNTKMIPTGREEMNQVELEIHRTSTPVGNEQALFQMRTAQESPIAKNRIDNLSESKTTVSDYKSVPSEEEDTRYVSVEQDSTGTTTRESLNLTDIYGNQEEVDEDSEIEDNEVLYHVSTRESGTDFSVVVSEKSIKEKDVVGKTKTRWGIKTLEACERSTSSRITLTFDTMKRDKRERVYEMDPHDCQLLEYRLRNILSKRPLSEMNQRLYKCVVCNAKFSREVNTKRMSDDLQCPECRGGYCIEIKEQQLEKEVASVSTVAPESSSNLANLRTLVMNSDAASVVPGPSGTSTGEIAALRTSPSKNSLGHPGAWKSPVKKKRQSSESFNDSSSCSRISQPGSSCDSNQSVAGSTNSERDRDADLLGNDSDIEVLSNPSQSSIEVLDRGYHPSRKASDERRISSLETINDNSVDSVVDKTIPSVQVTQLSSEITKISLEPNVNDTQKSAPATSTNVDGKEDATKAAAIGAKHSASHISKKGFLINVNLTESSSSGSVTDSVCTAYESAQGQLVDSPSVKPAVKETLTAPSEPLPTSEPTTSEIKESTERVTTNAVAKTDSSVLTSVLGGLFQSTNMLMAKNPKGKSDESLLKKFFEPIRYNYNDFANVDHRLKLYLYQSLFEDANESLKWLVSCIVFDDNRAEEWPSGFDGLFIMSTTKFYVMKKVAAENDDPATWMKKHITGTIDRVGIAQPLPWKIGFKFIISAIGGVHVVLQDILRTDKLMLFFNGKFDIHYVFSFISQLTHTIMLLFDLLKENPLPQYCTLDYQPSDLLNGKLRKATNGESVKMVMVINFCDVLSNDELKSVQLSTLVVTENKLILTPDIRWLNESSAYPIEPKFSQLMTNIVELEDVNELSCRLNYMDEQEDKYETWSLDFATLTAKESTVSTICDLWENIFGVPLMNEKVSASSNANNNSQNNNFNRDTNSNSNVHKECVD</sequence>
<dbReference type="Pfam" id="PF13855">
    <property type="entry name" value="LRR_8"/>
    <property type="match status" value="1"/>
</dbReference>
<dbReference type="Gene3D" id="3.80.10.10">
    <property type="entry name" value="Ribonuclease Inhibitor"/>
    <property type="match status" value="1"/>
</dbReference>
<evidence type="ECO:0000313" key="7">
    <source>
        <dbReference type="EnsemblMetazoa" id="ENSAATROPP005906"/>
    </source>
</evidence>
<reference evidence="7" key="1">
    <citation type="submission" date="2024-04" db="UniProtKB">
        <authorList>
            <consortium name="EnsemblMetazoa"/>
        </authorList>
    </citation>
    <scope>IDENTIFICATION</scope>
    <source>
        <strain evidence="7">EBRO</strain>
    </source>
</reference>
<keyword evidence="2" id="KW-0963">Cytoplasm</keyword>
<evidence type="ECO:0000313" key="8">
    <source>
        <dbReference type="Proteomes" id="UP000075880"/>
    </source>
</evidence>
<dbReference type="SUPFAM" id="SSF52075">
    <property type="entry name" value="Outer arm dynein light chain 1"/>
    <property type="match status" value="1"/>
</dbReference>
<dbReference type="EnsemblMetazoa" id="ENSAATROPT006540">
    <property type="protein sequence ID" value="ENSAATROPP005906"/>
    <property type="gene ID" value="ENSAATROPG005312"/>
</dbReference>
<dbReference type="InterPro" id="IPR031782">
    <property type="entry name" value="LIP1_N"/>
</dbReference>
<dbReference type="PANTHER" id="PTHR15454">
    <property type="entry name" value="NISCHARIN RELATED"/>
    <property type="match status" value="1"/>
</dbReference>
<name>A0AAG5D3Y9_ANOAO</name>
<dbReference type="SMART" id="SM00369">
    <property type="entry name" value="LRR_TYP"/>
    <property type="match status" value="2"/>
</dbReference>
<feature type="region of interest" description="Disordered" evidence="5">
    <location>
        <begin position="569"/>
        <end position="598"/>
    </location>
</feature>
<protein>
    <recommendedName>
        <fullName evidence="6">LKB1 serine/threonine kinase interacting protein 1 N-terminal domain-containing protein</fullName>
    </recommendedName>
</protein>
<dbReference type="FunFam" id="3.80.10.10:FF:000502">
    <property type="entry name" value="Predicted protein"/>
    <property type="match status" value="1"/>
</dbReference>
<comment type="subcellular location">
    <subcellularLocation>
        <location evidence="1">Cytoplasm</location>
    </subcellularLocation>
</comment>
<feature type="compositionally biased region" description="Low complexity" evidence="5">
    <location>
        <begin position="837"/>
        <end position="847"/>
    </location>
</feature>
<feature type="region of interest" description="Disordered" evidence="5">
    <location>
        <begin position="1419"/>
        <end position="1448"/>
    </location>
</feature>
<feature type="region of interest" description="Disordered" evidence="5">
    <location>
        <begin position="813"/>
        <end position="891"/>
    </location>
</feature>
<dbReference type="PANTHER" id="PTHR15454:SF69">
    <property type="entry name" value="SERINE_THREONINE-PROTEIN KINASE 11-INTERACTING PROTEIN"/>
    <property type="match status" value="1"/>
</dbReference>
<evidence type="ECO:0000256" key="1">
    <source>
        <dbReference type="ARBA" id="ARBA00004496"/>
    </source>
</evidence>
<dbReference type="PROSITE" id="PS51450">
    <property type="entry name" value="LRR"/>
    <property type="match status" value="4"/>
</dbReference>
<organism evidence="7 8">
    <name type="scientific">Anopheles atroparvus</name>
    <name type="common">European mosquito</name>
    <dbReference type="NCBI Taxonomy" id="41427"/>
    <lineage>
        <taxon>Eukaryota</taxon>
        <taxon>Metazoa</taxon>
        <taxon>Ecdysozoa</taxon>
        <taxon>Arthropoda</taxon>
        <taxon>Hexapoda</taxon>
        <taxon>Insecta</taxon>
        <taxon>Pterygota</taxon>
        <taxon>Neoptera</taxon>
        <taxon>Endopterygota</taxon>
        <taxon>Diptera</taxon>
        <taxon>Nematocera</taxon>
        <taxon>Culicoidea</taxon>
        <taxon>Culicidae</taxon>
        <taxon>Anophelinae</taxon>
        <taxon>Anopheles</taxon>
    </lineage>
</organism>
<feature type="region of interest" description="Disordered" evidence="5">
    <location>
        <begin position="500"/>
        <end position="519"/>
    </location>
</feature>
<evidence type="ECO:0000256" key="4">
    <source>
        <dbReference type="ARBA" id="ARBA00022737"/>
    </source>
</evidence>
<keyword evidence="4" id="KW-0677">Repeat</keyword>